<dbReference type="InterPro" id="IPR007234">
    <property type="entry name" value="Vps53_N"/>
</dbReference>
<dbReference type="PANTHER" id="PTHR12820:SF0">
    <property type="entry name" value="VACUOLAR PROTEIN SORTING-ASSOCIATED PROTEIN 53 HOMOLOG"/>
    <property type="match status" value="1"/>
</dbReference>
<gene>
    <name evidence="3" type="primary">VPS53</name>
    <name evidence="3" type="ORF">SNEC2469_LOCUS4959</name>
</gene>
<dbReference type="GO" id="GO:0000938">
    <property type="term" value="C:GARP complex"/>
    <property type="evidence" value="ECO:0007669"/>
    <property type="project" value="InterPro"/>
</dbReference>
<dbReference type="PANTHER" id="PTHR12820">
    <property type="entry name" value="VACUOLAR SORTING PROTEIN 53"/>
    <property type="match status" value="1"/>
</dbReference>
<feature type="region of interest" description="Disordered" evidence="1">
    <location>
        <begin position="1"/>
        <end position="24"/>
    </location>
</feature>
<protein>
    <submittedName>
        <fullName evidence="3">VPS53 protein</fullName>
    </submittedName>
</protein>
<sequence>MDDDLEDDFEPLGSEEPDPLDADNFDAVDYINKQFPNQESLEGLSSFIGQLRQQEKQIEDGIRGAIRRQAAHGRRAQADLSDAKLAVRELFERIKAIRSKAEQSEELVSDVCRDIKSLDIVKRNLTLTVTALKRLVMLITALEQLRSTAECRHYEQAASLIHAVEELSRHFQELSHVARVADLLERKAAVLGDLKQQILDDYMCLHGGIGSATRQESLPEGWGVAAAKCVDALGPGMKREVVTQFCLRLLEGYKDIFQPPKEASGLETAERRFAWLKRTLREFDDKYKSQFPESWRVPCGLCDLFCHVTRQHLVEILDTSHHTVDPELMIRVLLKSIDFENELARKWSVEADQDQGEGYPGPSTSQLLLKYPDVLSSKAGGSGKVEALAPKVAKEEFAPRFRGIISECFDAYLSTWVKHEEKQLMEVLQNLTSADKMVGHDEDNDEDEDESLEPRYLYKSAPELFAAMKGSMNRCAGFSTHNTLFDIFQVFRKIITQYAGKLAGLLPGNGKKTLLDVAGVQAVCCVIGTAEYCDETLPQLEESLLKVISSDFQERIGFHEEQEILRNLVNRANDALVQSVSCSLDEAFGSMTGTNWAAFSQDVGDHSAFVGDISERLPKQFEPIARHLSKIHYRFFCDKFVQSFVARFVTEVHKCRKISEKGAQQLLLDTALIKTTLLEAPVIAGQGRQMPTAYSNYVLSPGRRQPSLVCRF</sequence>
<evidence type="ECO:0000313" key="3">
    <source>
        <dbReference type="EMBL" id="CAE7248110.1"/>
    </source>
</evidence>
<dbReference type="EMBL" id="CAJNJA010009570">
    <property type="protein sequence ID" value="CAE7248110.1"/>
    <property type="molecule type" value="Genomic_DNA"/>
</dbReference>
<dbReference type="GO" id="GO:0005829">
    <property type="term" value="C:cytosol"/>
    <property type="evidence" value="ECO:0007669"/>
    <property type="project" value="GOC"/>
</dbReference>
<reference evidence="3" key="1">
    <citation type="submission" date="2021-02" db="EMBL/GenBank/DDBJ databases">
        <authorList>
            <person name="Dougan E. K."/>
            <person name="Rhodes N."/>
            <person name="Thang M."/>
            <person name="Chan C."/>
        </authorList>
    </citation>
    <scope>NUCLEOTIDE SEQUENCE</scope>
</reference>
<dbReference type="GO" id="GO:0042147">
    <property type="term" value="P:retrograde transport, endosome to Golgi"/>
    <property type="evidence" value="ECO:0007669"/>
    <property type="project" value="InterPro"/>
</dbReference>
<proteinExistence type="predicted"/>
<keyword evidence="4" id="KW-1185">Reference proteome</keyword>
<evidence type="ECO:0000256" key="1">
    <source>
        <dbReference type="SAM" id="MobiDB-lite"/>
    </source>
</evidence>
<organism evidence="3 4">
    <name type="scientific">Symbiodinium necroappetens</name>
    <dbReference type="NCBI Taxonomy" id="1628268"/>
    <lineage>
        <taxon>Eukaryota</taxon>
        <taxon>Sar</taxon>
        <taxon>Alveolata</taxon>
        <taxon>Dinophyceae</taxon>
        <taxon>Suessiales</taxon>
        <taxon>Symbiodiniaceae</taxon>
        <taxon>Symbiodinium</taxon>
    </lineage>
</organism>
<comment type="caution">
    <text evidence="3">The sequence shown here is derived from an EMBL/GenBank/DDBJ whole genome shotgun (WGS) entry which is preliminary data.</text>
</comment>
<evidence type="ECO:0000313" key="4">
    <source>
        <dbReference type="Proteomes" id="UP000601435"/>
    </source>
</evidence>
<dbReference type="AlphaFoldDB" id="A0A812LIE3"/>
<dbReference type="Proteomes" id="UP000601435">
    <property type="component" value="Unassembled WGS sequence"/>
</dbReference>
<feature type="domain" description="Vps53 N-terminal" evidence="2">
    <location>
        <begin position="24"/>
        <end position="434"/>
    </location>
</feature>
<dbReference type="Pfam" id="PF04100">
    <property type="entry name" value="Vps53_N"/>
    <property type="match status" value="1"/>
</dbReference>
<accession>A0A812LIE3</accession>
<name>A0A812LIE3_9DINO</name>
<evidence type="ECO:0000259" key="2">
    <source>
        <dbReference type="Pfam" id="PF04100"/>
    </source>
</evidence>
<dbReference type="InterPro" id="IPR039766">
    <property type="entry name" value="Vps53"/>
</dbReference>
<dbReference type="OrthoDB" id="10261632at2759"/>